<gene>
    <name evidence="7" type="ORF">SAMN05660895_0234</name>
</gene>
<dbReference type="Pfam" id="PF03631">
    <property type="entry name" value="Virul_fac_BrkB"/>
    <property type="match status" value="1"/>
</dbReference>
<evidence type="ECO:0000256" key="5">
    <source>
        <dbReference type="ARBA" id="ARBA00023136"/>
    </source>
</evidence>
<feature type="transmembrane region" description="Helical" evidence="6">
    <location>
        <begin position="163"/>
        <end position="184"/>
    </location>
</feature>
<keyword evidence="2" id="KW-1003">Cell membrane</keyword>
<dbReference type="EMBL" id="FPCJ01000001">
    <property type="protein sequence ID" value="SFV27995.1"/>
    <property type="molecule type" value="Genomic_DNA"/>
</dbReference>
<protein>
    <submittedName>
        <fullName evidence="7">Membrane protein</fullName>
    </submittedName>
</protein>
<dbReference type="PIRSF" id="PIRSF035875">
    <property type="entry name" value="RNase_BN"/>
    <property type="match status" value="1"/>
</dbReference>
<dbReference type="Proteomes" id="UP000199537">
    <property type="component" value="Unassembled WGS sequence"/>
</dbReference>
<evidence type="ECO:0000256" key="1">
    <source>
        <dbReference type="ARBA" id="ARBA00004651"/>
    </source>
</evidence>
<dbReference type="PANTHER" id="PTHR30213">
    <property type="entry name" value="INNER MEMBRANE PROTEIN YHJD"/>
    <property type="match status" value="1"/>
</dbReference>
<feature type="transmembrane region" description="Helical" evidence="6">
    <location>
        <begin position="274"/>
        <end position="296"/>
    </location>
</feature>
<evidence type="ECO:0000256" key="4">
    <source>
        <dbReference type="ARBA" id="ARBA00022989"/>
    </source>
</evidence>
<dbReference type="OrthoDB" id="977385at2"/>
<evidence type="ECO:0000256" key="3">
    <source>
        <dbReference type="ARBA" id="ARBA00022692"/>
    </source>
</evidence>
<keyword evidence="8" id="KW-1185">Reference proteome</keyword>
<feature type="transmembrane region" description="Helical" evidence="6">
    <location>
        <begin position="239"/>
        <end position="262"/>
    </location>
</feature>
<evidence type="ECO:0000256" key="2">
    <source>
        <dbReference type="ARBA" id="ARBA00022475"/>
    </source>
</evidence>
<dbReference type="PANTHER" id="PTHR30213:SF0">
    <property type="entry name" value="UPF0761 MEMBRANE PROTEIN YIHY"/>
    <property type="match status" value="1"/>
</dbReference>
<keyword evidence="3 6" id="KW-0812">Transmembrane</keyword>
<feature type="transmembrane region" description="Helical" evidence="6">
    <location>
        <begin position="209"/>
        <end position="227"/>
    </location>
</feature>
<keyword evidence="4 6" id="KW-1133">Transmembrane helix</keyword>
<dbReference type="InterPro" id="IPR017039">
    <property type="entry name" value="Virul_fac_BrkB"/>
</dbReference>
<dbReference type="STRING" id="1393122.SAMN05660895_0234"/>
<comment type="subcellular location">
    <subcellularLocation>
        <location evidence="1">Cell membrane</location>
        <topology evidence="1">Multi-pass membrane protein</topology>
    </subcellularLocation>
</comment>
<dbReference type="GO" id="GO:0005886">
    <property type="term" value="C:plasma membrane"/>
    <property type="evidence" value="ECO:0007669"/>
    <property type="project" value="UniProtKB-SubCell"/>
</dbReference>
<evidence type="ECO:0000313" key="7">
    <source>
        <dbReference type="EMBL" id="SFV27995.1"/>
    </source>
</evidence>
<name>A0A1I7N065_9BACT</name>
<evidence type="ECO:0000256" key="6">
    <source>
        <dbReference type="SAM" id="Phobius"/>
    </source>
</evidence>
<organism evidence="7 8">
    <name type="scientific">Thermoflavifilum thermophilum</name>
    <dbReference type="NCBI Taxonomy" id="1393122"/>
    <lineage>
        <taxon>Bacteria</taxon>
        <taxon>Pseudomonadati</taxon>
        <taxon>Bacteroidota</taxon>
        <taxon>Chitinophagia</taxon>
        <taxon>Chitinophagales</taxon>
        <taxon>Chitinophagaceae</taxon>
        <taxon>Thermoflavifilum</taxon>
    </lineage>
</organism>
<dbReference type="RefSeq" id="WP_092456561.1">
    <property type="nucleotide sequence ID" value="NZ_FPCJ01000001.1"/>
</dbReference>
<dbReference type="NCBIfam" id="TIGR00765">
    <property type="entry name" value="yihY_not_rbn"/>
    <property type="match status" value="1"/>
</dbReference>
<accession>A0A1I7N065</accession>
<feature type="transmembrane region" description="Helical" evidence="6">
    <location>
        <begin position="56"/>
        <end position="81"/>
    </location>
</feature>
<keyword evidence="5 6" id="KW-0472">Membrane</keyword>
<proteinExistence type="predicted"/>
<reference evidence="8" key="1">
    <citation type="submission" date="2016-10" db="EMBL/GenBank/DDBJ databases">
        <authorList>
            <person name="Varghese N."/>
            <person name="Submissions S."/>
        </authorList>
    </citation>
    <scope>NUCLEOTIDE SEQUENCE [LARGE SCALE GENOMIC DNA]</scope>
    <source>
        <strain evidence="8">DSM 14807</strain>
    </source>
</reference>
<dbReference type="AlphaFoldDB" id="A0A1I7N065"/>
<evidence type="ECO:0000313" key="8">
    <source>
        <dbReference type="Proteomes" id="UP000199537"/>
    </source>
</evidence>
<sequence length="319" mass="36978">MKNKSWLQHIAEASGIPLAVRLTKKIYFADEHHTSLYVVLKFLFREIIRDKLFDRAAAVAFFFILAIPPAFIFLCTLLPYIPLQGLENTIYNLLRDIAPNQRVFHLVKNVIYDFLHTPRTGLLSFSFLFSVISSSTGVLSIMRSFDKAYPGFKKRSFLQSRITAIKITMLLILMVLICLILILAQRTVLNYIFEIIGIHSQIVRLAINVMRWLLIIALFFTIYSLIYKYGPYTEQRWKFITPGSWLSTVLTIVTTLGFSYYVNHFNNYNRIYGSIGTVLVLMIWVYLNSIILLLGFELNTSIRLAGLFDKKEKKEDEKT</sequence>
<feature type="transmembrane region" description="Helical" evidence="6">
    <location>
        <begin position="122"/>
        <end position="142"/>
    </location>
</feature>